<sequence>MRLTESQTTIPCAREMKRDLKVLRITNDIKKGLIGQKIMALKQGCGLIDRSRLLLNSCFHYSGTKGQKPRNRQTKNNIDRTADGVS</sequence>
<dbReference type="Proteomes" id="UP000092024">
    <property type="component" value="Unassembled WGS sequence"/>
</dbReference>
<reference evidence="2 3" key="1">
    <citation type="submission" date="2016-05" db="EMBL/GenBank/DDBJ databases">
        <title>Paenibacillus oryzae. sp. nov., isolated from the rice root.</title>
        <authorList>
            <person name="Zhang J."/>
            <person name="Zhang X."/>
        </authorList>
    </citation>
    <scope>NUCLEOTIDE SEQUENCE [LARGE SCALE GENOMIC DNA]</scope>
    <source>
        <strain evidence="2 3">1DrF-4</strain>
    </source>
</reference>
<evidence type="ECO:0000313" key="3">
    <source>
        <dbReference type="Proteomes" id="UP000092024"/>
    </source>
</evidence>
<feature type="compositionally biased region" description="Basic and acidic residues" evidence="1">
    <location>
        <begin position="77"/>
        <end position="86"/>
    </location>
</feature>
<keyword evidence="3" id="KW-1185">Reference proteome</keyword>
<dbReference type="EMBL" id="LYPA01000028">
    <property type="protein sequence ID" value="OBR68192.1"/>
    <property type="molecule type" value="Genomic_DNA"/>
</dbReference>
<evidence type="ECO:0000256" key="1">
    <source>
        <dbReference type="SAM" id="MobiDB-lite"/>
    </source>
</evidence>
<name>A0A1A5YRE6_9BACL</name>
<gene>
    <name evidence="2" type="ORF">A7K91_10250</name>
</gene>
<organism evidence="2 3">
    <name type="scientific">Paenibacillus oryzae</name>
    <dbReference type="NCBI Taxonomy" id="1844972"/>
    <lineage>
        <taxon>Bacteria</taxon>
        <taxon>Bacillati</taxon>
        <taxon>Bacillota</taxon>
        <taxon>Bacilli</taxon>
        <taxon>Bacillales</taxon>
        <taxon>Paenibacillaceae</taxon>
        <taxon>Paenibacillus</taxon>
    </lineage>
</organism>
<dbReference type="STRING" id="1844972.A7K91_10250"/>
<feature type="region of interest" description="Disordered" evidence="1">
    <location>
        <begin position="63"/>
        <end position="86"/>
    </location>
</feature>
<evidence type="ECO:0000313" key="2">
    <source>
        <dbReference type="EMBL" id="OBR68192.1"/>
    </source>
</evidence>
<protein>
    <submittedName>
        <fullName evidence="2">Uncharacterized protein</fullName>
    </submittedName>
</protein>
<proteinExistence type="predicted"/>
<comment type="caution">
    <text evidence="2">The sequence shown here is derived from an EMBL/GenBank/DDBJ whole genome shotgun (WGS) entry which is preliminary data.</text>
</comment>
<dbReference type="AlphaFoldDB" id="A0A1A5YRE6"/>
<accession>A0A1A5YRE6</accession>